<sequence>MSPLRRVGELKRLAPPAWLSVAWLALAYLLVLFLYLRSGLDIEAWDDSYFFKRIGLNALEHGVFAWNVEDGPVYGNTSQGYQLVSLLALVIDPAYYISLMKLAAAAAMGALLALFGVAAQRAVAAQGASAGPERRSDRAAAWGVAFVAACIPYPLLLVHSGMETCIALAVLAGNLLAIQRGGDAPGGRAMSGRAMSGRAMIVASTLLVYLVRPDAALISVIALAGEPLLRARRLPWRLLIYLGIGLVLVVGALYLYFGTPLPLSFYLKSRALTVYDSAFVAKDLTLKHKNLTALLLLSAPLLYVAVHARAPRRPWVYSLLAAAAAFTAYHFFSTVEIMSYYARFYVHALVPVALAAVAAAPDFRARSRPLISLLVAGACIAALLYLYQHRLIYDEKDQLVTRISDQVYLGYFIAAALLLLGARLLPALGVLLVAIPVIVGGVQGLPAPPLVVHDDEFLLSRYIERITTVRGIHALRACLDEPLHIYHSEIGAPGVVFQHSTVTDLAGLMDEEIALGEWDFDSRCEADQPEVLFLPHRVYGALRAEISGGTCIRNYRSIVRNSSSPLYLRRDLVPAFRACAREVDDPWVNGRR</sequence>
<organism evidence="2 3">
    <name type="scientific">Haliangium ochraceum (strain DSM 14365 / JCM 11303 / SMP-2)</name>
    <dbReference type="NCBI Taxonomy" id="502025"/>
    <lineage>
        <taxon>Bacteria</taxon>
        <taxon>Pseudomonadati</taxon>
        <taxon>Myxococcota</taxon>
        <taxon>Polyangia</taxon>
        <taxon>Haliangiales</taxon>
        <taxon>Kofleriaceae</taxon>
        <taxon>Haliangium</taxon>
    </lineage>
</organism>
<feature type="transmembrane region" description="Helical" evidence="1">
    <location>
        <begin position="94"/>
        <end position="118"/>
    </location>
</feature>
<keyword evidence="1" id="KW-0472">Membrane</keyword>
<feature type="transmembrane region" description="Helical" evidence="1">
    <location>
        <begin position="344"/>
        <end position="363"/>
    </location>
</feature>
<gene>
    <name evidence="2" type="ordered locus">Hoch_1573</name>
</gene>
<feature type="transmembrane region" description="Helical" evidence="1">
    <location>
        <begin position="369"/>
        <end position="387"/>
    </location>
</feature>
<evidence type="ECO:0000256" key="1">
    <source>
        <dbReference type="SAM" id="Phobius"/>
    </source>
</evidence>
<reference evidence="2 3" key="1">
    <citation type="journal article" date="2010" name="Stand. Genomic Sci.">
        <title>Complete genome sequence of Haliangium ochraceum type strain (SMP-2).</title>
        <authorList>
            <consortium name="US DOE Joint Genome Institute (JGI-PGF)"/>
            <person name="Ivanova N."/>
            <person name="Daum C."/>
            <person name="Lang E."/>
            <person name="Abt B."/>
            <person name="Kopitz M."/>
            <person name="Saunders E."/>
            <person name="Lapidus A."/>
            <person name="Lucas S."/>
            <person name="Glavina Del Rio T."/>
            <person name="Nolan M."/>
            <person name="Tice H."/>
            <person name="Copeland A."/>
            <person name="Cheng J.F."/>
            <person name="Chen F."/>
            <person name="Bruce D."/>
            <person name="Goodwin L."/>
            <person name="Pitluck S."/>
            <person name="Mavromatis K."/>
            <person name="Pati A."/>
            <person name="Mikhailova N."/>
            <person name="Chen A."/>
            <person name="Palaniappan K."/>
            <person name="Land M."/>
            <person name="Hauser L."/>
            <person name="Chang Y.J."/>
            <person name="Jeffries C.D."/>
            <person name="Detter J.C."/>
            <person name="Brettin T."/>
            <person name="Rohde M."/>
            <person name="Goker M."/>
            <person name="Bristow J."/>
            <person name="Markowitz V."/>
            <person name="Eisen J.A."/>
            <person name="Hugenholtz P."/>
            <person name="Kyrpides N.C."/>
            <person name="Klenk H.P."/>
        </authorList>
    </citation>
    <scope>NUCLEOTIDE SEQUENCE [LARGE SCALE GENOMIC DNA]</scope>
    <source>
        <strain evidence="3">DSM 14365 / CIP 107738 / JCM 11303 / AJ 13395 / SMP-2</strain>
    </source>
</reference>
<dbReference type="KEGG" id="hoh:Hoch_1573"/>
<feature type="transmembrane region" description="Helical" evidence="1">
    <location>
        <begin position="199"/>
        <end position="224"/>
    </location>
</feature>
<dbReference type="Proteomes" id="UP000001880">
    <property type="component" value="Chromosome"/>
</dbReference>
<feature type="transmembrane region" description="Helical" evidence="1">
    <location>
        <begin position="139"/>
        <end position="155"/>
    </location>
</feature>
<feature type="transmembrane region" description="Helical" evidence="1">
    <location>
        <begin position="236"/>
        <end position="257"/>
    </location>
</feature>
<feature type="transmembrane region" description="Helical" evidence="1">
    <location>
        <begin position="408"/>
        <end position="439"/>
    </location>
</feature>
<evidence type="ECO:0000313" key="2">
    <source>
        <dbReference type="EMBL" id="ACY14124.1"/>
    </source>
</evidence>
<keyword evidence="1" id="KW-1133">Transmembrane helix</keyword>
<dbReference type="AlphaFoldDB" id="D0LVZ0"/>
<dbReference type="OrthoDB" id="5507487at2"/>
<keyword evidence="3" id="KW-1185">Reference proteome</keyword>
<dbReference type="RefSeq" id="WP_012826733.1">
    <property type="nucleotide sequence ID" value="NC_013440.1"/>
</dbReference>
<name>D0LVZ0_HALO1</name>
<protein>
    <submittedName>
        <fullName evidence="2">Uncharacterized protein</fullName>
    </submittedName>
</protein>
<evidence type="ECO:0000313" key="3">
    <source>
        <dbReference type="Proteomes" id="UP000001880"/>
    </source>
</evidence>
<feature type="transmembrane region" description="Helical" evidence="1">
    <location>
        <begin position="291"/>
        <end position="308"/>
    </location>
</feature>
<dbReference type="EMBL" id="CP001804">
    <property type="protein sequence ID" value="ACY14124.1"/>
    <property type="molecule type" value="Genomic_DNA"/>
</dbReference>
<accession>D0LVZ0</accession>
<keyword evidence="1" id="KW-0812">Transmembrane</keyword>
<proteinExistence type="predicted"/>
<dbReference type="HOGENOM" id="CLU_460628_0_0_7"/>
<feature type="transmembrane region" description="Helical" evidence="1">
    <location>
        <begin position="12"/>
        <end position="36"/>
    </location>
</feature>
<feature type="transmembrane region" description="Helical" evidence="1">
    <location>
        <begin position="314"/>
        <end position="332"/>
    </location>
</feature>